<evidence type="ECO:0000313" key="4">
    <source>
        <dbReference type="Proteomes" id="UP000664545"/>
    </source>
</evidence>
<dbReference type="Pfam" id="PF00905">
    <property type="entry name" value="Transpeptidase"/>
    <property type="match status" value="1"/>
</dbReference>
<accession>A0A939DAQ1</accession>
<dbReference type="AlphaFoldDB" id="A0A939DAQ1"/>
<dbReference type="GO" id="GO:0071555">
    <property type="term" value="P:cell wall organization"/>
    <property type="evidence" value="ECO:0007669"/>
    <property type="project" value="TreeGrafter"/>
</dbReference>
<keyword evidence="1" id="KW-0812">Transmembrane</keyword>
<dbReference type="PANTHER" id="PTHR30627">
    <property type="entry name" value="PEPTIDOGLYCAN D,D-TRANSPEPTIDASE"/>
    <property type="match status" value="1"/>
</dbReference>
<dbReference type="GO" id="GO:0071972">
    <property type="term" value="F:peptidoglycan L,D-transpeptidase activity"/>
    <property type="evidence" value="ECO:0007669"/>
    <property type="project" value="TreeGrafter"/>
</dbReference>
<evidence type="ECO:0000313" key="3">
    <source>
        <dbReference type="EMBL" id="MBN7774361.1"/>
    </source>
</evidence>
<evidence type="ECO:0000256" key="1">
    <source>
        <dbReference type="SAM" id="Phobius"/>
    </source>
</evidence>
<dbReference type="Proteomes" id="UP000664545">
    <property type="component" value="Unassembled WGS sequence"/>
</dbReference>
<dbReference type="SUPFAM" id="SSF56601">
    <property type="entry name" value="beta-lactamase/transpeptidase-like"/>
    <property type="match status" value="1"/>
</dbReference>
<keyword evidence="4" id="KW-1185">Reference proteome</keyword>
<feature type="transmembrane region" description="Helical" evidence="1">
    <location>
        <begin position="6"/>
        <end position="26"/>
    </location>
</feature>
<keyword evidence="1" id="KW-1133">Transmembrane helix</keyword>
<dbReference type="Gene3D" id="3.90.1310.10">
    <property type="entry name" value="Penicillin-binding protein 2a (Domain 2)"/>
    <property type="match status" value="1"/>
</dbReference>
<comment type="caution">
    <text evidence="3">The sequence shown here is derived from an EMBL/GenBank/DDBJ whole genome shotgun (WGS) entry which is preliminary data.</text>
</comment>
<dbReference type="RefSeq" id="WP_206583198.1">
    <property type="nucleotide sequence ID" value="NZ_JAFJZZ010000008.1"/>
</dbReference>
<evidence type="ECO:0000259" key="2">
    <source>
        <dbReference type="Pfam" id="PF00905"/>
    </source>
</evidence>
<feature type="domain" description="Penicillin-binding protein transpeptidase" evidence="2">
    <location>
        <begin position="147"/>
        <end position="448"/>
    </location>
</feature>
<sequence length="454" mass="48395">MKKITARAIVCICLAGILSLGTLLFVGKFMLNGGNWVSFAGNRHLYTDGVLKSGRILDRNGNLLVGVEDGKWVYNKNANIRKATLHAVGVPQGLIGTGALTRFADKLTGYNLVTGAKPILPGGRDLYLTLDADVCQAAYKALAGYKGTVGVYNYKTGQILCMVSSPSYDPQNPPKIEEGDSKYEGVYMNRLLSATFIPGSTFKLVTVAAALDEIPNVQQQTFHCSGSYEINGKMITCPSAHGDLTLEQALNVSCNCTFGQLSVQLGGDILEQYAQKVGLTTNYSVNGIRTAVSTFDFNTGDDWELAWSGIGQGKDLVNPCAMMVYAGAIANGGSAANPQIISHTSFLKGVRTSIYIEHHTRNMLDTQTADTLAEMMRSNVINNYGQSNFPNLDIGAKSGTAQSDGSKEDNAWFVGFLQEAEHPLAFVVLVEGGGSGSKAAGKVANTVLQAAVKE</sequence>
<organism evidence="3 4">
    <name type="scientific">Clostridium aminobutyricum</name>
    <dbReference type="NCBI Taxonomy" id="33953"/>
    <lineage>
        <taxon>Bacteria</taxon>
        <taxon>Bacillati</taxon>
        <taxon>Bacillota</taxon>
        <taxon>Clostridia</taxon>
        <taxon>Eubacteriales</taxon>
        <taxon>Clostridiaceae</taxon>
        <taxon>Clostridium</taxon>
    </lineage>
</organism>
<proteinExistence type="predicted"/>
<gene>
    <name evidence="3" type="ORF">JYB65_13425</name>
</gene>
<dbReference type="InterPro" id="IPR050515">
    <property type="entry name" value="Beta-lactam/transpept"/>
</dbReference>
<reference evidence="3" key="1">
    <citation type="submission" date="2021-02" db="EMBL/GenBank/DDBJ databases">
        <title>Abyssanaerobacter marinus gen.nov., sp., nov, anaerobic bacterium isolated from the Onnuri vent field of Indian Ocean and suggestion of Mogibacteriaceae fam. nov., and proposal of reclassification of ambiguous this family's genus member.</title>
        <authorList>
            <person name="Kim Y.J."/>
            <person name="Yang J.-A."/>
        </authorList>
    </citation>
    <scope>NUCLEOTIDE SEQUENCE</scope>
    <source>
        <strain evidence="3">DSM 2634</strain>
    </source>
</reference>
<dbReference type="Gene3D" id="3.40.710.10">
    <property type="entry name" value="DD-peptidase/beta-lactamase superfamily"/>
    <property type="match status" value="1"/>
</dbReference>
<dbReference type="InterPro" id="IPR001460">
    <property type="entry name" value="PCN-bd_Tpept"/>
</dbReference>
<dbReference type="PANTHER" id="PTHR30627:SF24">
    <property type="entry name" value="PENICILLIN-BINDING PROTEIN 4B"/>
    <property type="match status" value="1"/>
</dbReference>
<keyword evidence="1" id="KW-0472">Membrane</keyword>
<name>A0A939DAQ1_CLOAM</name>
<dbReference type="GO" id="GO:0005886">
    <property type="term" value="C:plasma membrane"/>
    <property type="evidence" value="ECO:0007669"/>
    <property type="project" value="TreeGrafter"/>
</dbReference>
<dbReference type="InterPro" id="IPR012338">
    <property type="entry name" value="Beta-lactam/transpept-like"/>
</dbReference>
<dbReference type="EMBL" id="JAFJZZ010000008">
    <property type="protein sequence ID" value="MBN7774361.1"/>
    <property type="molecule type" value="Genomic_DNA"/>
</dbReference>
<dbReference type="GO" id="GO:0008658">
    <property type="term" value="F:penicillin binding"/>
    <property type="evidence" value="ECO:0007669"/>
    <property type="project" value="InterPro"/>
</dbReference>
<protein>
    <submittedName>
        <fullName evidence="3">Penicillin-binding protein</fullName>
    </submittedName>
</protein>